<dbReference type="GO" id="GO:0005829">
    <property type="term" value="C:cytosol"/>
    <property type="evidence" value="ECO:0007669"/>
    <property type="project" value="TreeGrafter"/>
</dbReference>
<dbReference type="InterPro" id="IPR036456">
    <property type="entry name" value="PNPase_PH_RNA-bd_sf"/>
</dbReference>
<dbReference type="InterPro" id="IPR027408">
    <property type="entry name" value="PNPase/RNase_PH_dom_sf"/>
</dbReference>
<reference evidence="8" key="1">
    <citation type="submission" date="2018-05" db="EMBL/GenBank/DDBJ databases">
        <authorList>
            <person name="Lanie J.A."/>
            <person name="Ng W.-L."/>
            <person name="Kazmierczak K.M."/>
            <person name="Andrzejewski T.M."/>
            <person name="Davidsen T.M."/>
            <person name="Wayne K.J."/>
            <person name="Tettelin H."/>
            <person name="Glass J.I."/>
            <person name="Rusch D."/>
            <person name="Podicherti R."/>
            <person name="Tsui H.-C.T."/>
            <person name="Winkler M.E."/>
        </authorList>
    </citation>
    <scope>NUCLEOTIDE SEQUENCE</scope>
</reference>
<dbReference type="Gene3D" id="1.10.10.400">
    <property type="entry name" value="Polyribonucleotide nucleotidyltransferase, RNA-binding domain"/>
    <property type="match status" value="1"/>
</dbReference>
<dbReference type="GO" id="GO:0000175">
    <property type="term" value="F:3'-5'-RNA exonuclease activity"/>
    <property type="evidence" value="ECO:0007669"/>
    <property type="project" value="TreeGrafter"/>
</dbReference>
<feature type="domain" description="Exoribonuclease phosphorolytic" evidence="5">
    <location>
        <begin position="17"/>
        <end position="145"/>
    </location>
</feature>
<keyword evidence="3" id="KW-0548">Nucleotidyltransferase</keyword>
<organism evidence="8">
    <name type="scientific">marine metagenome</name>
    <dbReference type="NCBI Taxonomy" id="408172"/>
    <lineage>
        <taxon>unclassified sequences</taxon>
        <taxon>metagenomes</taxon>
        <taxon>ecological metagenomes</taxon>
    </lineage>
</organism>
<dbReference type="PANTHER" id="PTHR11252">
    <property type="entry name" value="POLYRIBONUCLEOTIDE NUCLEOTIDYLTRANSFERASE"/>
    <property type="match status" value="1"/>
</dbReference>
<sequence>MNMNIVQKSFKFGNSQITFETGRIARQAHGAVLASMDDTQVLVSIVGAKEAREGQSFFPLSVDYIEKTYAAGKIPGGFLKREGRPSEKETLTSRLIDRPIRPLFPNGYMNEVQVMIQVISANKNVDPDMLAMIATSAALSISGVPFKGPIGAARVGYQDGNYIINPTYSDLKTSDLDMVVAGTKDAVLMVESEANELSEDVMLGAVMYAHQQFQVVIDSVAEFAKEVGVSPREWEAPAENESLLSDIQSKFGDQISAAYQTVDKMERYEKMGQIKDTAIEELGSNDDSPSSDEIKNYIKKIEKSTVRERILAGEPRIDGRDSSTV</sequence>
<dbReference type="InterPro" id="IPR036345">
    <property type="entry name" value="ExoRNase_PH_dom2_sf"/>
</dbReference>
<dbReference type="GO" id="GO:0004654">
    <property type="term" value="F:polyribonucleotide nucleotidyltransferase activity"/>
    <property type="evidence" value="ECO:0007669"/>
    <property type="project" value="UniProtKB-EC"/>
</dbReference>
<feature type="domain" description="Polyribonucleotide nucleotidyltransferase RNA-binding" evidence="7">
    <location>
        <begin position="243"/>
        <end position="321"/>
    </location>
</feature>
<name>A0A381TZ33_9ZZZZ</name>
<feature type="non-terminal residue" evidence="8">
    <location>
        <position position="325"/>
    </location>
</feature>
<evidence type="ECO:0000256" key="3">
    <source>
        <dbReference type="ARBA" id="ARBA00022695"/>
    </source>
</evidence>
<dbReference type="Pfam" id="PF01138">
    <property type="entry name" value="RNase_PH"/>
    <property type="match status" value="1"/>
</dbReference>
<feature type="domain" description="Exoribonuclease phosphorolytic" evidence="6">
    <location>
        <begin position="148"/>
        <end position="211"/>
    </location>
</feature>
<dbReference type="CDD" id="cd11363">
    <property type="entry name" value="RNase_PH_PNPase_1"/>
    <property type="match status" value="1"/>
</dbReference>
<gene>
    <name evidence="8" type="ORF">METZ01_LOCUS73575</name>
</gene>
<dbReference type="InterPro" id="IPR020568">
    <property type="entry name" value="Ribosomal_Su5_D2-typ_SF"/>
</dbReference>
<keyword evidence="2" id="KW-0808">Transferase</keyword>
<dbReference type="FunFam" id="3.30.230.70:FF:000001">
    <property type="entry name" value="Polyribonucleotide nucleotidyltransferase"/>
    <property type="match status" value="1"/>
</dbReference>
<dbReference type="Pfam" id="PF03726">
    <property type="entry name" value="PNPase"/>
    <property type="match status" value="1"/>
</dbReference>
<evidence type="ECO:0000313" key="8">
    <source>
        <dbReference type="EMBL" id="SVA20721.1"/>
    </source>
</evidence>
<dbReference type="SUPFAM" id="SSF46915">
    <property type="entry name" value="Polynucleotide phosphorylase/guanosine pentaphosphate synthase (PNPase/GPSI), domain 3"/>
    <property type="match status" value="1"/>
</dbReference>
<protein>
    <recommendedName>
        <fullName evidence="1">polyribonucleotide nucleotidyltransferase</fullName>
        <ecNumber evidence="1">2.7.7.8</ecNumber>
    </recommendedName>
</protein>
<dbReference type="InterPro" id="IPR001247">
    <property type="entry name" value="ExoRNase_PH_dom1"/>
</dbReference>
<evidence type="ECO:0000256" key="1">
    <source>
        <dbReference type="ARBA" id="ARBA00012416"/>
    </source>
</evidence>
<proteinExistence type="predicted"/>
<dbReference type="SUPFAM" id="SSF54211">
    <property type="entry name" value="Ribosomal protein S5 domain 2-like"/>
    <property type="match status" value="1"/>
</dbReference>
<evidence type="ECO:0000259" key="7">
    <source>
        <dbReference type="Pfam" id="PF03726"/>
    </source>
</evidence>
<evidence type="ECO:0000256" key="4">
    <source>
        <dbReference type="ARBA" id="ARBA00022884"/>
    </source>
</evidence>
<keyword evidence="4" id="KW-0694">RNA-binding</keyword>
<dbReference type="Pfam" id="PF03725">
    <property type="entry name" value="RNase_PH_C"/>
    <property type="match status" value="1"/>
</dbReference>
<evidence type="ECO:0000256" key="2">
    <source>
        <dbReference type="ARBA" id="ARBA00022679"/>
    </source>
</evidence>
<dbReference type="InterPro" id="IPR012162">
    <property type="entry name" value="PNPase"/>
</dbReference>
<dbReference type="Gene3D" id="3.30.230.70">
    <property type="entry name" value="GHMP Kinase, N-terminal domain"/>
    <property type="match status" value="1"/>
</dbReference>
<dbReference type="GO" id="GO:0006402">
    <property type="term" value="P:mRNA catabolic process"/>
    <property type="evidence" value="ECO:0007669"/>
    <property type="project" value="InterPro"/>
</dbReference>
<dbReference type="AlphaFoldDB" id="A0A381TZ33"/>
<dbReference type="InterPro" id="IPR015848">
    <property type="entry name" value="PNPase_PH_RNA-bd_bac/org-type"/>
</dbReference>
<evidence type="ECO:0000259" key="5">
    <source>
        <dbReference type="Pfam" id="PF01138"/>
    </source>
</evidence>
<dbReference type="GO" id="GO:0003723">
    <property type="term" value="F:RNA binding"/>
    <property type="evidence" value="ECO:0007669"/>
    <property type="project" value="UniProtKB-KW"/>
</dbReference>
<dbReference type="InterPro" id="IPR015847">
    <property type="entry name" value="ExoRNase_PH_dom2"/>
</dbReference>
<evidence type="ECO:0000259" key="6">
    <source>
        <dbReference type="Pfam" id="PF03725"/>
    </source>
</evidence>
<dbReference type="PANTHER" id="PTHR11252:SF0">
    <property type="entry name" value="POLYRIBONUCLEOTIDE NUCLEOTIDYLTRANSFERASE 1, MITOCHONDRIAL"/>
    <property type="match status" value="1"/>
</dbReference>
<accession>A0A381TZ33</accession>
<dbReference type="GO" id="GO:0006396">
    <property type="term" value="P:RNA processing"/>
    <property type="evidence" value="ECO:0007669"/>
    <property type="project" value="InterPro"/>
</dbReference>
<dbReference type="EC" id="2.7.7.8" evidence="1"/>
<dbReference type="EMBL" id="UINC01005343">
    <property type="protein sequence ID" value="SVA20721.1"/>
    <property type="molecule type" value="Genomic_DNA"/>
</dbReference>
<dbReference type="SUPFAM" id="SSF55666">
    <property type="entry name" value="Ribonuclease PH domain 2-like"/>
    <property type="match status" value="1"/>
</dbReference>